<protein>
    <submittedName>
        <fullName evidence="1">Uncharacterized protein</fullName>
    </submittedName>
</protein>
<evidence type="ECO:0000313" key="1">
    <source>
        <dbReference type="EMBL" id="KAK1752913.1"/>
    </source>
</evidence>
<name>A0AAJ0B9G7_9PEZI</name>
<dbReference type="AlphaFoldDB" id="A0AAJ0B9G7"/>
<proteinExistence type="predicted"/>
<gene>
    <name evidence="1" type="ORF">QBC47DRAFT_387355</name>
</gene>
<accession>A0AAJ0B9G7</accession>
<sequence length="231" mass="25471">MPIIRATDIVNLMAAGTQQDEQTMTTLRNMASRVTSHLRELAEMVVCYAEDMEYAEGRTNLLRLPDLTLAHSVQRLNTEFHMNMAKPLYKWVSGKGFSIDRKILDCNILWLQGGGIECDPGRVVVLIFVRRPRRRDDGGVIEDAQGTATGIAVLEEPLSKGSIKSPIAHPITAASLFECQVGDMIFLAEGEQVFVREQTSVKEGTGPRDVCMFYIMHRTTPTGGAGEGDTA</sequence>
<organism evidence="1 2">
    <name type="scientific">Echria macrotheca</name>
    <dbReference type="NCBI Taxonomy" id="438768"/>
    <lineage>
        <taxon>Eukaryota</taxon>
        <taxon>Fungi</taxon>
        <taxon>Dikarya</taxon>
        <taxon>Ascomycota</taxon>
        <taxon>Pezizomycotina</taxon>
        <taxon>Sordariomycetes</taxon>
        <taxon>Sordariomycetidae</taxon>
        <taxon>Sordariales</taxon>
        <taxon>Schizotheciaceae</taxon>
        <taxon>Echria</taxon>
    </lineage>
</organism>
<evidence type="ECO:0000313" key="2">
    <source>
        <dbReference type="Proteomes" id="UP001239445"/>
    </source>
</evidence>
<keyword evidence="2" id="KW-1185">Reference proteome</keyword>
<dbReference type="EMBL" id="MU839838">
    <property type="protein sequence ID" value="KAK1752913.1"/>
    <property type="molecule type" value="Genomic_DNA"/>
</dbReference>
<dbReference type="Proteomes" id="UP001239445">
    <property type="component" value="Unassembled WGS sequence"/>
</dbReference>
<comment type="caution">
    <text evidence="1">The sequence shown here is derived from an EMBL/GenBank/DDBJ whole genome shotgun (WGS) entry which is preliminary data.</text>
</comment>
<reference evidence="1" key="1">
    <citation type="submission" date="2023-06" db="EMBL/GenBank/DDBJ databases">
        <title>Genome-scale phylogeny and comparative genomics of the fungal order Sordariales.</title>
        <authorList>
            <consortium name="Lawrence Berkeley National Laboratory"/>
            <person name="Hensen N."/>
            <person name="Bonometti L."/>
            <person name="Westerberg I."/>
            <person name="Brannstrom I.O."/>
            <person name="Guillou S."/>
            <person name="Cros-Aarteil S."/>
            <person name="Calhoun S."/>
            <person name="Haridas S."/>
            <person name="Kuo A."/>
            <person name="Mondo S."/>
            <person name="Pangilinan J."/>
            <person name="Riley R."/>
            <person name="Labutti K."/>
            <person name="Andreopoulos B."/>
            <person name="Lipzen A."/>
            <person name="Chen C."/>
            <person name="Yanf M."/>
            <person name="Daum C."/>
            <person name="Ng V."/>
            <person name="Clum A."/>
            <person name="Steindorff A."/>
            <person name="Ohm R."/>
            <person name="Martin F."/>
            <person name="Silar P."/>
            <person name="Natvig D."/>
            <person name="Lalanne C."/>
            <person name="Gautier V."/>
            <person name="Ament-Velasquez S.L."/>
            <person name="Kruys A."/>
            <person name="Hutchinson M.I."/>
            <person name="Powell A.J."/>
            <person name="Barry K."/>
            <person name="Miller A.N."/>
            <person name="Grigoriev I.V."/>
            <person name="Debuchy R."/>
            <person name="Gladieux P."/>
            <person name="Thoren M.H."/>
            <person name="Johannesson H."/>
        </authorList>
    </citation>
    <scope>NUCLEOTIDE SEQUENCE</scope>
    <source>
        <strain evidence="1">PSN4</strain>
    </source>
</reference>